<organism evidence="3 4">
    <name type="scientific">Paraeggerthella hongkongensis</name>
    <dbReference type="NCBI Taxonomy" id="230658"/>
    <lineage>
        <taxon>Bacteria</taxon>
        <taxon>Bacillati</taxon>
        <taxon>Actinomycetota</taxon>
        <taxon>Coriobacteriia</taxon>
        <taxon>Eggerthellales</taxon>
        <taxon>Eggerthellaceae</taxon>
        <taxon>Paraeggerthella</taxon>
    </lineage>
</organism>
<dbReference type="Proteomes" id="UP000278632">
    <property type="component" value="Unassembled WGS sequence"/>
</dbReference>
<feature type="transmembrane region" description="Helical" evidence="2">
    <location>
        <begin position="43"/>
        <end position="68"/>
    </location>
</feature>
<feature type="compositionally biased region" description="Basic and acidic residues" evidence="1">
    <location>
        <begin position="299"/>
        <end position="308"/>
    </location>
</feature>
<evidence type="ECO:0000256" key="1">
    <source>
        <dbReference type="SAM" id="MobiDB-lite"/>
    </source>
</evidence>
<name>A0A3N0BA20_9ACTN</name>
<evidence type="ECO:0000313" key="3">
    <source>
        <dbReference type="EMBL" id="RNL44055.1"/>
    </source>
</evidence>
<keyword evidence="2" id="KW-0812">Transmembrane</keyword>
<evidence type="ECO:0000256" key="2">
    <source>
        <dbReference type="SAM" id="Phobius"/>
    </source>
</evidence>
<dbReference type="EMBL" id="QICD01000010">
    <property type="protein sequence ID" value="RNL44055.1"/>
    <property type="molecule type" value="Genomic_DNA"/>
</dbReference>
<sequence>MNDVELPDRVHARVMREVRKEHAAETGPKPRPRPRACRTQPSFAFKAAVAAFCAVALTTGVAFASGMVELPEQLFPFSQLSDKPNSFTLEACAAEGSEGGGDAVLLDSSLFRGGGGYSGSWYNPADGTFWGPEWAGYKFAFNLKCSGQNIESLTYEIEGDRSYFEFMDPPTPVPLEERWGKGENYRYDKSFTVGYDEQWDPSGEFKHLYKNQIVHLYVGFPLPQDAIDAMYHITTVEYTDDLAKLLDMARETGAAREINASRLTVTATFSDGTSQSKTYVIAPIDTFAEVYSTFRDARNEAAKQEREQGNSSGITHPDMPRLYTITEVDAS</sequence>
<proteinExistence type="predicted"/>
<keyword evidence="2" id="KW-1133">Transmembrane helix</keyword>
<protein>
    <submittedName>
        <fullName evidence="3">Uncharacterized protein</fullName>
    </submittedName>
</protein>
<keyword evidence="4" id="KW-1185">Reference proteome</keyword>
<gene>
    <name evidence="3" type="ORF">DMP08_06415</name>
</gene>
<comment type="caution">
    <text evidence="3">The sequence shown here is derived from an EMBL/GenBank/DDBJ whole genome shotgun (WGS) entry which is preliminary data.</text>
</comment>
<dbReference type="AlphaFoldDB" id="A0A3N0BA20"/>
<evidence type="ECO:0000313" key="4">
    <source>
        <dbReference type="Proteomes" id="UP000278632"/>
    </source>
</evidence>
<keyword evidence="2" id="KW-0472">Membrane</keyword>
<reference evidence="4" key="1">
    <citation type="submission" date="2018-05" db="EMBL/GenBank/DDBJ databases">
        <title>Genome Sequencing of selected type strains of the family Eggerthellaceae.</title>
        <authorList>
            <person name="Danylec N."/>
            <person name="Stoll D.A."/>
            <person name="Doetsch A."/>
            <person name="Huch M."/>
        </authorList>
    </citation>
    <scope>NUCLEOTIDE SEQUENCE [LARGE SCALE GENOMIC DNA]</scope>
    <source>
        <strain evidence="4">DSM 16106</strain>
    </source>
</reference>
<accession>A0A3N0BA20</accession>
<feature type="region of interest" description="Disordered" evidence="1">
    <location>
        <begin position="299"/>
        <end position="319"/>
    </location>
</feature>
<feature type="region of interest" description="Disordered" evidence="1">
    <location>
        <begin position="18"/>
        <end position="37"/>
    </location>
</feature>